<evidence type="ECO:0000313" key="1">
    <source>
        <dbReference type="EMBL" id="CAG8775409.1"/>
    </source>
</evidence>
<sequence>KIDDDDEQCLVLEIPNAEVKEANSGFLDRESQNSIIDYCRAYSSTINSSNE</sequence>
<protein>
    <submittedName>
        <fullName evidence="1">14699_t:CDS:1</fullName>
    </submittedName>
</protein>
<feature type="non-terminal residue" evidence="1">
    <location>
        <position position="1"/>
    </location>
</feature>
<proteinExistence type="predicted"/>
<evidence type="ECO:0000313" key="2">
    <source>
        <dbReference type="Proteomes" id="UP000789570"/>
    </source>
</evidence>
<comment type="caution">
    <text evidence="1">The sequence shown here is derived from an EMBL/GenBank/DDBJ whole genome shotgun (WGS) entry which is preliminary data.</text>
</comment>
<keyword evidence="2" id="KW-1185">Reference proteome</keyword>
<feature type="non-terminal residue" evidence="1">
    <location>
        <position position="51"/>
    </location>
</feature>
<gene>
    <name evidence="1" type="ORF">FCALED_LOCUS17794</name>
</gene>
<reference evidence="1" key="1">
    <citation type="submission" date="2021-06" db="EMBL/GenBank/DDBJ databases">
        <authorList>
            <person name="Kallberg Y."/>
            <person name="Tangrot J."/>
            <person name="Rosling A."/>
        </authorList>
    </citation>
    <scope>NUCLEOTIDE SEQUENCE</scope>
    <source>
        <strain evidence="1">UK204</strain>
    </source>
</reference>
<dbReference type="AlphaFoldDB" id="A0A9N9JEI3"/>
<name>A0A9N9JEI3_9GLOM</name>
<organism evidence="1 2">
    <name type="scientific">Funneliformis caledonium</name>
    <dbReference type="NCBI Taxonomy" id="1117310"/>
    <lineage>
        <taxon>Eukaryota</taxon>
        <taxon>Fungi</taxon>
        <taxon>Fungi incertae sedis</taxon>
        <taxon>Mucoromycota</taxon>
        <taxon>Glomeromycotina</taxon>
        <taxon>Glomeromycetes</taxon>
        <taxon>Glomerales</taxon>
        <taxon>Glomeraceae</taxon>
        <taxon>Funneliformis</taxon>
    </lineage>
</organism>
<accession>A0A9N9JEI3</accession>
<dbReference type="EMBL" id="CAJVPQ010029709">
    <property type="protein sequence ID" value="CAG8775409.1"/>
    <property type="molecule type" value="Genomic_DNA"/>
</dbReference>
<dbReference type="Proteomes" id="UP000789570">
    <property type="component" value="Unassembled WGS sequence"/>
</dbReference>